<reference evidence="1 2" key="1">
    <citation type="submission" date="2016-04" db="EMBL/GenBank/DDBJ databases">
        <title>A degradative enzymes factory behind the ericoid mycorrhizal symbiosis.</title>
        <authorList>
            <consortium name="DOE Joint Genome Institute"/>
            <person name="Martino E."/>
            <person name="Morin E."/>
            <person name="Grelet G."/>
            <person name="Kuo A."/>
            <person name="Kohler A."/>
            <person name="Daghino S."/>
            <person name="Barry K."/>
            <person name="Choi C."/>
            <person name="Cichocki N."/>
            <person name="Clum A."/>
            <person name="Copeland A."/>
            <person name="Hainaut M."/>
            <person name="Haridas S."/>
            <person name="Labutti K."/>
            <person name="Lindquist E."/>
            <person name="Lipzen A."/>
            <person name="Khouja H.-R."/>
            <person name="Murat C."/>
            <person name="Ohm R."/>
            <person name="Olson A."/>
            <person name="Spatafora J."/>
            <person name="Veneault-Fourrey C."/>
            <person name="Henrissat B."/>
            <person name="Grigoriev I."/>
            <person name="Martin F."/>
            <person name="Perotto S."/>
        </authorList>
    </citation>
    <scope>NUCLEOTIDE SEQUENCE [LARGE SCALE GENOMIC DNA]</scope>
    <source>
        <strain evidence="1 2">F</strain>
    </source>
</reference>
<protein>
    <submittedName>
        <fullName evidence="1">Uncharacterized protein</fullName>
    </submittedName>
</protein>
<dbReference type="EMBL" id="KZ613944">
    <property type="protein sequence ID" value="PMD41419.1"/>
    <property type="molecule type" value="Genomic_DNA"/>
</dbReference>
<dbReference type="AlphaFoldDB" id="A0A2J6RSC1"/>
<evidence type="ECO:0000313" key="2">
    <source>
        <dbReference type="Proteomes" id="UP000235786"/>
    </source>
</evidence>
<accession>A0A2J6RSC1</accession>
<gene>
    <name evidence="1" type="ORF">L207DRAFT_324166</name>
</gene>
<sequence length="157" mass="17687">MDHLRSVCLPPNLERSSSGVSRRTLRTRLGSCFETHSCSQPIVSFSFSLSPLDFLHKDVSTSQILYSRDRHFHLNPASIQPGLSPKHPDNLPIPSQLISQPHHTAALQDFKRRAALRILTTVPSCIGQTFHAREQKRRHEPSTPHSTYLISTCSLQT</sequence>
<keyword evidence="2" id="KW-1185">Reference proteome</keyword>
<evidence type="ECO:0000313" key="1">
    <source>
        <dbReference type="EMBL" id="PMD41419.1"/>
    </source>
</evidence>
<name>A0A2J6RSC1_HYAVF</name>
<dbReference type="Proteomes" id="UP000235786">
    <property type="component" value="Unassembled WGS sequence"/>
</dbReference>
<proteinExistence type="predicted"/>
<organism evidence="1 2">
    <name type="scientific">Hyaloscypha variabilis (strain UAMH 11265 / GT02V1 / F)</name>
    <name type="common">Meliniomyces variabilis</name>
    <dbReference type="NCBI Taxonomy" id="1149755"/>
    <lineage>
        <taxon>Eukaryota</taxon>
        <taxon>Fungi</taxon>
        <taxon>Dikarya</taxon>
        <taxon>Ascomycota</taxon>
        <taxon>Pezizomycotina</taxon>
        <taxon>Leotiomycetes</taxon>
        <taxon>Helotiales</taxon>
        <taxon>Hyaloscyphaceae</taxon>
        <taxon>Hyaloscypha</taxon>
        <taxon>Hyaloscypha variabilis</taxon>
    </lineage>
</organism>